<keyword evidence="4" id="KW-1185">Reference proteome</keyword>
<dbReference type="Pfam" id="PF00550">
    <property type="entry name" value="PP-binding"/>
    <property type="match status" value="1"/>
</dbReference>
<evidence type="ECO:0000313" key="4">
    <source>
        <dbReference type="Proteomes" id="UP001501414"/>
    </source>
</evidence>
<proteinExistence type="predicted"/>
<dbReference type="CDD" id="cd05930">
    <property type="entry name" value="A_NRPS"/>
    <property type="match status" value="1"/>
</dbReference>
<dbReference type="InterPro" id="IPR009081">
    <property type="entry name" value="PP-bd_ACP"/>
</dbReference>
<dbReference type="PANTHER" id="PTHR45527:SF1">
    <property type="entry name" value="FATTY ACID SYNTHASE"/>
    <property type="match status" value="1"/>
</dbReference>
<dbReference type="PANTHER" id="PTHR45527">
    <property type="entry name" value="NONRIBOSOMAL PEPTIDE SYNTHETASE"/>
    <property type="match status" value="1"/>
</dbReference>
<name>A0ABP4IT25_9PSEU</name>
<reference evidence="4" key="1">
    <citation type="journal article" date="2019" name="Int. J. Syst. Evol. Microbiol.">
        <title>The Global Catalogue of Microorganisms (GCM) 10K type strain sequencing project: providing services to taxonomists for standard genome sequencing and annotation.</title>
        <authorList>
            <consortium name="The Broad Institute Genomics Platform"/>
            <consortium name="The Broad Institute Genome Sequencing Center for Infectious Disease"/>
            <person name="Wu L."/>
            <person name="Ma J."/>
        </authorList>
    </citation>
    <scope>NUCLEOTIDE SEQUENCE [LARGE SCALE GENOMIC DNA]</scope>
    <source>
        <strain evidence="4">JCM 11896</strain>
    </source>
</reference>
<dbReference type="SUPFAM" id="SSF56801">
    <property type="entry name" value="Acetyl-CoA synthetase-like"/>
    <property type="match status" value="1"/>
</dbReference>
<sequence>MTSIPTSRTGLPADRADPDPDGHWERVLRGGGATAAPVWTGRPRPGTAVHDEPLARGTVDRVGAVTGAGPDAVLLAAHAAVLAALSGDPEVTTGVPAGPDGTPVPVPLRVTGTWAALVRDAAAALAATAARPVPDLPALAAALGTAVPGFGTVLDPRPAAHGVVEVQPGALGRTGPRGTDPQTDPAPAALRVSADPGGLHLAYRRDHLDADAAARIGGYHATALALAAAGPDTPVRPSALVGAAERAHQLGELAGRPRALPDRRVHELLADAAAAAPDEIVAEHAGATLTRAELDRRSGRVARALLARGLAAEDVVAVVAERDLDWLVAVLAVFRAGGAYLPVEPHFPAARIARTLRRADCRWALTTPGARAHLDAAGVPGTVLTVAAAVDEDGPGPLPDVPADGLAYLYFTSGSTGEPKGAMCEHAGMLNHLLAKIEDLRLGPGSVVAQTAPQCFDISLWQLVAGPLAGGRTLLVEQDAILDVRRFLDTLVAHRVTVVQLVPGYLEVVLAYLERHPAPLPDLRMVSATGEALKKELVQRWFRTFPGVPLVNAYGLTETSDDTNHAVLRSAPDGDRVPLGGPVPGVRVYVVDDDLAPVPLGAPGEIVFSGVCVGRGYVNDPERTAAAFGTDPHRPGERLYRSGDHGRWRPDGQLEFLGRRDNQVKLRGFRIEIGEIENALLGVPGVRDACVVVGELPGGPQLVAYRTGDGPGPEQVRARLAEVLPAYLVPAAVHRLDRLPVTPNGKTDRAALTARAAAGGGAAGTPAGAVTANQRRVVDAVAAVLDLPAGAVSPSDHFTGLGGTSLSAVKLVIALDRAVTVRDVLDHPVLTDLAGLLPD</sequence>
<comment type="caution">
    <text evidence="3">The sequence shown here is derived from an EMBL/GenBank/DDBJ whole genome shotgun (WGS) entry which is preliminary data.</text>
</comment>
<gene>
    <name evidence="3" type="ORF">GCM10009613_42860</name>
</gene>
<dbReference type="RefSeq" id="WP_344025282.1">
    <property type="nucleotide sequence ID" value="NZ_BAAAJK010000027.1"/>
</dbReference>
<dbReference type="Gene3D" id="3.30.300.30">
    <property type="match status" value="1"/>
</dbReference>
<feature type="domain" description="Carrier" evidence="2">
    <location>
        <begin position="768"/>
        <end position="839"/>
    </location>
</feature>
<dbReference type="Gene3D" id="3.30.559.30">
    <property type="entry name" value="Nonribosomal peptide synthetase, condensation domain"/>
    <property type="match status" value="1"/>
</dbReference>
<dbReference type="SUPFAM" id="SSF47336">
    <property type="entry name" value="ACP-like"/>
    <property type="match status" value="1"/>
</dbReference>
<evidence type="ECO:0000256" key="1">
    <source>
        <dbReference type="SAM" id="MobiDB-lite"/>
    </source>
</evidence>
<evidence type="ECO:0000313" key="3">
    <source>
        <dbReference type="EMBL" id="GAA1394577.1"/>
    </source>
</evidence>
<dbReference type="InterPro" id="IPR000873">
    <property type="entry name" value="AMP-dep_synth/lig_dom"/>
</dbReference>
<dbReference type="InterPro" id="IPR025110">
    <property type="entry name" value="AMP-bd_C"/>
</dbReference>
<dbReference type="Pfam" id="PF13193">
    <property type="entry name" value="AMP-binding_C"/>
    <property type="match status" value="1"/>
</dbReference>
<accession>A0ABP4IT25</accession>
<dbReference type="PROSITE" id="PS50075">
    <property type="entry name" value="CARRIER"/>
    <property type="match status" value="1"/>
</dbReference>
<dbReference type="InterPro" id="IPR045851">
    <property type="entry name" value="AMP-bd_C_sf"/>
</dbReference>
<dbReference type="Gene3D" id="1.10.1200.10">
    <property type="entry name" value="ACP-like"/>
    <property type="match status" value="1"/>
</dbReference>
<feature type="compositionally biased region" description="Basic and acidic residues" evidence="1">
    <location>
        <begin position="14"/>
        <end position="25"/>
    </location>
</feature>
<dbReference type="NCBIfam" id="TIGR01733">
    <property type="entry name" value="AA-adenyl-dom"/>
    <property type="match status" value="1"/>
</dbReference>
<dbReference type="EMBL" id="BAAAJK010000027">
    <property type="protein sequence ID" value="GAA1394577.1"/>
    <property type="molecule type" value="Genomic_DNA"/>
</dbReference>
<dbReference type="InterPro" id="IPR042099">
    <property type="entry name" value="ANL_N_sf"/>
</dbReference>
<feature type="region of interest" description="Disordered" evidence="1">
    <location>
        <begin position="1"/>
        <end position="25"/>
    </location>
</feature>
<dbReference type="InterPro" id="IPR020845">
    <property type="entry name" value="AMP-binding_CS"/>
</dbReference>
<dbReference type="Gene3D" id="3.40.50.12780">
    <property type="entry name" value="N-terminal domain of ligase-like"/>
    <property type="match status" value="1"/>
</dbReference>
<protein>
    <recommendedName>
        <fullName evidence="2">Carrier domain-containing protein</fullName>
    </recommendedName>
</protein>
<dbReference type="InterPro" id="IPR010071">
    <property type="entry name" value="AA_adenyl_dom"/>
</dbReference>
<dbReference type="Proteomes" id="UP001501414">
    <property type="component" value="Unassembled WGS sequence"/>
</dbReference>
<organism evidence="3 4">
    <name type="scientific">Pseudonocardia kongjuensis</name>
    <dbReference type="NCBI Taxonomy" id="102227"/>
    <lineage>
        <taxon>Bacteria</taxon>
        <taxon>Bacillati</taxon>
        <taxon>Actinomycetota</taxon>
        <taxon>Actinomycetes</taxon>
        <taxon>Pseudonocardiales</taxon>
        <taxon>Pseudonocardiaceae</taxon>
        <taxon>Pseudonocardia</taxon>
    </lineage>
</organism>
<dbReference type="SUPFAM" id="SSF52777">
    <property type="entry name" value="CoA-dependent acyltransferases"/>
    <property type="match status" value="1"/>
</dbReference>
<dbReference type="InterPro" id="IPR036736">
    <property type="entry name" value="ACP-like_sf"/>
</dbReference>
<dbReference type="PROSITE" id="PS00455">
    <property type="entry name" value="AMP_BINDING"/>
    <property type="match status" value="1"/>
</dbReference>
<feature type="region of interest" description="Disordered" evidence="1">
    <location>
        <begin position="168"/>
        <end position="187"/>
    </location>
</feature>
<dbReference type="Pfam" id="PF00501">
    <property type="entry name" value="AMP-binding"/>
    <property type="match status" value="1"/>
</dbReference>
<evidence type="ECO:0000259" key="2">
    <source>
        <dbReference type="PROSITE" id="PS50075"/>
    </source>
</evidence>